<sequence length="686" mass="74006">MGPYQRLLVTEVKLLLRITSAVLLTALAALAGLWLTSPLLLRLILTQALEKQGITVTETSISKPSLQGINIGKLQLRSLEAPIPWNVQLEDAQVSWSFPANGNGKLQLILEVATIDATSDRENIRLTDTDLHLQATIDLESSRLASLTTKIEEATATAGGMNVSGITLPLQLNMPEAGILKLQGNSFSADMVSGPSLPSPVSGITGRFTSVENLFALRQVSLHDLSAQLSNGKLLIPEAWYDVSQSTAAMTLQLHDATLQELAGTRPDGHPWLEGKGSISLPLAYDGRSLVITNGSITCQPGSRYTHYAAEGNPIAIIDLGANPLLDRVNARINLPLKTLDTYTLETFTAAFLGGTISIPPTSFNPTEPGHNLELKFTSLPLQRNLSLTGNFSSSFNARIAGNLPLRIIPSGFEIRNARVSTTGTAVITQKTEGDKTTSNILGKEAKSYSTVTYLVEGGNTVFSRKTDGALTFDITLPKVVRTAGRDKKTFTDLQGSLGMFHNSEHPAEYLVDNFQAGFLGGTISIDHLTWDLQENTTDFVLTVRHIPIQDLITMQGVRQLYTTGTVGGTIPVSVQGGQFAIQDANLSAEEKGTIVYKASPQELSMSQPGLQTTYSALSDFRYTLLSSDLEVAPDGDSTLRLRIEGSNPSFQAGRPVEINLNLRQNLLDLLRSLTISTQIEEALSQ</sequence>
<evidence type="ECO:0000313" key="2">
    <source>
        <dbReference type="EMBL" id="TNJ36923.1"/>
    </source>
</evidence>
<dbReference type="InterPro" id="IPR021730">
    <property type="entry name" value="YdbH"/>
</dbReference>
<feature type="transmembrane region" description="Helical" evidence="1">
    <location>
        <begin position="14"/>
        <end position="35"/>
    </location>
</feature>
<keyword evidence="3" id="KW-1185">Reference proteome</keyword>
<dbReference type="Proteomes" id="UP000309544">
    <property type="component" value="Unassembled WGS sequence"/>
</dbReference>
<accession>A0A5C4S076</accession>
<protein>
    <recommendedName>
        <fullName evidence="4">Dicarboxylate transport domain-containing protein</fullName>
    </recommendedName>
</protein>
<gene>
    <name evidence="2" type="ORF">FGF68_04945</name>
</gene>
<reference evidence="2 3" key="1">
    <citation type="submission" date="2019-05" db="EMBL/GenBank/DDBJ databases">
        <title>Draft Whole-Genome sequence of the green sulfur bacterium Prosthecochloris vibrioformis DSM 260.</title>
        <authorList>
            <person name="Meyer T.E."/>
            <person name="Kyndt J.A."/>
        </authorList>
    </citation>
    <scope>NUCLEOTIDE SEQUENCE [LARGE SCALE GENOMIC DNA]</scope>
    <source>
        <strain evidence="2 3">DSM 260</strain>
    </source>
</reference>
<comment type="caution">
    <text evidence="2">The sequence shown here is derived from an EMBL/GenBank/DDBJ whole genome shotgun (WGS) entry which is preliminary data.</text>
</comment>
<keyword evidence="1" id="KW-1133">Transmembrane helix</keyword>
<keyword evidence="1" id="KW-0812">Transmembrane</keyword>
<dbReference type="Pfam" id="PF11739">
    <property type="entry name" value="YdbH-like"/>
    <property type="match status" value="3"/>
</dbReference>
<name>A0A5C4S076_PROVB</name>
<dbReference type="EMBL" id="VDCI01000003">
    <property type="protein sequence ID" value="TNJ36923.1"/>
    <property type="molecule type" value="Genomic_DNA"/>
</dbReference>
<organism evidence="2 3">
    <name type="scientific">Prosthecochloris vibrioformis</name>
    <name type="common">Chlorobium vibrioforme</name>
    <dbReference type="NCBI Taxonomy" id="1098"/>
    <lineage>
        <taxon>Bacteria</taxon>
        <taxon>Pseudomonadati</taxon>
        <taxon>Chlorobiota</taxon>
        <taxon>Chlorobiia</taxon>
        <taxon>Chlorobiales</taxon>
        <taxon>Chlorobiaceae</taxon>
        <taxon>Prosthecochloris</taxon>
    </lineage>
</organism>
<keyword evidence="1" id="KW-0472">Membrane</keyword>
<dbReference type="RefSeq" id="WP_139626429.1">
    <property type="nucleotide sequence ID" value="NZ_VDCI01000003.1"/>
</dbReference>
<evidence type="ECO:0000256" key="1">
    <source>
        <dbReference type="SAM" id="Phobius"/>
    </source>
</evidence>
<dbReference type="AlphaFoldDB" id="A0A5C4S076"/>
<proteinExistence type="predicted"/>
<evidence type="ECO:0008006" key="4">
    <source>
        <dbReference type="Google" id="ProtNLM"/>
    </source>
</evidence>
<evidence type="ECO:0000313" key="3">
    <source>
        <dbReference type="Proteomes" id="UP000309544"/>
    </source>
</evidence>